<protein>
    <submittedName>
        <fullName evidence="4">Alpha/beta hydrolase</fullName>
    </submittedName>
</protein>
<accession>A0ABV4BU74</accession>
<dbReference type="EMBL" id="JBGEDP010000001">
    <property type="protein sequence ID" value="MEY8013851.1"/>
    <property type="molecule type" value="Genomic_DNA"/>
</dbReference>
<keyword evidence="4" id="KW-0378">Hydrolase</keyword>
<dbReference type="InterPro" id="IPR010427">
    <property type="entry name" value="DUF1023"/>
</dbReference>
<name>A0ABV4BU74_9MYCO</name>
<dbReference type="GO" id="GO:0016787">
    <property type="term" value="F:hydrolase activity"/>
    <property type="evidence" value="ECO:0007669"/>
    <property type="project" value="UniProtKB-KW"/>
</dbReference>
<dbReference type="InterPro" id="IPR054469">
    <property type="entry name" value="Pred_hydrolase_N"/>
</dbReference>
<reference evidence="4 5" key="1">
    <citation type="submission" date="2024-08" db="EMBL/GenBank/DDBJ databases">
        <title>Mycobacterium servetensis sp. nov., a novel rapid-growing mycobacterial species recovered from a human patient in Zaragoza, Spain.</title>
        <authorList>
            <person name="Tristancho-Baro A.I."/>
            <person name="Buenestado-Serrano S."/>
            <person name="Garcia De Viedma D."/>
            <person name="Milagro-Beamonte A."/>
            <person name="Burillo N."/>
            <person name="Sanz S."/>
            <person name="Lopez-Calleja A.I."/>
            <person name="Penas-Utrilla D."/>
            <person name="Guardingo M."/>
            <person name="Garcia M.J."/>
            <person name="Vinuelas-Bayon J."/>
        </authorList>
    </citation>
    <scope>NUCLEOTIDE SEQUENCE [LARGE SCALE GENOMIC DNA]</scope>
    <source>
        <strain evidence="5">HUMS_12744610</strain>
    </source>
</reference>
<comment type="caution">
    <text evidence="4">The sequence shown here is derived from an EMBL/GenBank/DDBJ whole genome shotgun (WGS) entry which is preliminary data.</text>
</comment>
<dbReference type="Proteomes" id="UP001564760">
    <property type="component" value="Unassembled WGS sequence"/>
</dbReference>
<feature type="domain" description="Predicted hydrolase N-terminal" evidence="3">
    <location>
        <begin position="1"/>
        <end position="194"/>
    </location>
</feature>
<gene>
    <name evidence="4" type="ORF">AB8998_01665</name>
</gene>
<evidence type="ECO:0000259" key="2">
    <source>
        <dbReference type="Pfam" id="PF06259"/>
    </source>
</evidence>
<feature type="domain" description="DUF1023" evidence="2">
    <location>
        <begin position="348"/>
        <end position="519"/>
    </location>
</feature>
<dbReference type="RefSeq" id="WP_369741385.1">
    <property type="nucleotide sequence ID" value="NZ_JBGEDP010000001.1"/>
</dbReference>
<evidence type="ECO:0000313" key="4">
    <source>
        <dbReference type="EMBL" id="MEY8013851.1"/>
    </source>
</evidence>
<dbReference type="Pfam" id="PF06259">
    <property type="entry name" value="Abhydrolase_8"/>
    <property type="match status" value="1"/>
</dbReference>
<keyword evidence="5" id="KW-1185">Reference proteome</keyword>
<dbReference type="Pfam" id="PF22905">
    <property type="entry name" value="Hydro_N_hd"/>
    <property type="match status" value="1"/>
</dbReference>
<proteinExistence type="predicted"/>
<sequence>MRLRCISLAALIAEAGGDPWAIDRGLRAGSPAQISRLAEAFHAAGRCTAEADAAFAQALGRFDAAWDHRGGDHPINASAEVARTAAVLGAQSLRLPAIGVDLENIAAALAEAQRGAAGQIAALESRLPQLDLLIGQAVELERDPGLTPSARTDLEALITACEDDAIDDTRAALGALRSLRDDYAGSLRTALATVRGDGYDASPLQALAGPEPPPCTTPEDVRRWWDSLGTPDQARLIAAHPPGLGNLDGMPARLRDAVNRAVLHDDLNRVEDAGRARGISPRRLREAVLHDRDDDLLACPGRYGLSAADVTRYRNAVKTDRGVAHDEGPDPDHPRPVLLWTYDPAAFNGKGRAAIAIGNPDTAHNIAVVVPGTDSSVQNGWLYDGHNDAVNLYDQALKADRTRSTAVLAWMGYDAPDLDPATLREVGTPWLARQGGGLLAADVNALAVTHDGPVPAHVTVIGHSYGATTVADAFANSGMHADDAVLIGCPGTDLAHSAADLRLRGGRLYVGAASTDAISWIGESGSVAPNALNALLGEPFGPCAGLGPDPAHDGFGSVRFRAEVAGSHSAVPWFDDHSHYYDVGGEALHNMTEISTGHGDALGREGMLAAARDEERIATPREVRTPFGTIPLPHIEIRAPLTGDPEWDRGSGSVTRDHEFR</sequence>
<evidence type="ECO:0000313" key="5">
    <source>
        <dbReference type="Proteomes" id="UP001564760"/>
    </source>
</evidence>
<evidence type="ECO:0000259" key="3">
    <source>
        <dbReference type="Pfam" id="PF22905"/>
    </source>
</evidence>
<evidence type="ECO:0000256" key="1">
    <source>
        <dbReference type="SAM" id="MobiDB-lite"/>
    </source>
</evidence>
<feature type="region of interest" description="Disordered" evidence="1">
    <location>
        <begin position="640"/>
        <end position="661"/>
    </location>
</feature>
<organism evidence="4 5">
    <name type="scientific">Mycobacterium servetii</name>
    <dbReference type="NCBI Taxonomy" id="3237418"/>
    <lineage>
        <taxon>Bacteria</taxon>
        <taxon>Bacillati</taxon>
        <taxon>Actinomycetota</taxon>
        <taxon>Actinomycetes</taxon>
        <taxon>Mycobacteriales</taxon>
        <taxon>Mycobacteriaceae</taxon>
        <taxon>Mycobacterium</taxon>
    </lineage>
</organism>